<sequence length="244" mass="28491">MPPGIIPDGMVQDLLDFIREAVPVIYEASIELLALILENDPATSDVAKSHGRWIHINLMRQLLPLGDEERQEWLIELFSGKKYTVEFFAETMITSGIWTESEDENGFTFYSMNRQKEANFRRWLLQPRTQELYIGEVMECLHLIAKKSVEGSDYVPKKGPKSKYKVVTPDWQREFIETKKQLAQSQSLLESLQETVQIANDIIDNQVTVLDNTRQQLKVARTANARSEKVWMKRYKKFFKRTWS</sequence>
<keyword evidence="2" id="KW-1185">Reference proteome</keyword>
<protein>
    <submittedName>
        <fullName evidence="1">Uncharacterized protein</fullName>
    </submittedName>
</protein>
<dbReference type="OrthoDB" id="3486090at2759"/>
<proteinExistence type="predicted"/>
<dbReference type="EMBL" id="PQXH01000252">
    <property type="protein sequence ID" value="TGO07716.1"/>
    <property type="molecule type" value="Genomic_DNA"/>
</dbReference>
<evidence type="ECO:0000313" key="2">
    <source>
        <dbReference type="Proteomes" id="UP000297777"/>
    </source>
</evidence>
<evidence type="ECO:0000313" key="1">
    <source>
        <dbReference type="EMBL" id="TGO07716.1"/>
    </source>
</evidence>
<dbReference type="AlphaFoldDB" id="A0A4Z1E6R0"/>
<gene>
    <name evidence="1" type="ORF">BTUL_0252g00180</name>
</gene>
<reference evidence="1 2" key="1">
    <citation type="submission" date="2017-12" db="EMBL/GenBank/DDBJ databases">
        <title>Comparative genomics of Botrytis spp.</title>
        <authorList>
            <person name="Valero-Jimenez C.A."/>
            <person name="Tapia P."/>
            <person name="Veloso J."/>
            <person name="Silva-Moreno E."/>
            <person name="Staats M."/>
            <person name="Valdes J.H."/>
            <person name="Van Kan J.A.L."/>
        </authorList>
    </citation>
    <scope>NUCLEOTIDE SEQUENCE [LARGE SCALE GENOMIC DNA]</scope>
    <source>
        <strain evidence="1 2">Bt9001</strain>
    </source>
</reference>
<comment type="caution">
    <text evidence="1">The sequence shown here is derived from an EMBL/GenBank/DDBJ whole genome shotgun (WGS) entry which is preliminary data.</text>
</comment>
<accession>A0A4Z1E6R0</accession>
<organism evidence="1 2">
    <name type="scientific">Botrytis tulipae</name>
    <dbReference type="NCBI Taxonomy" id="87230"/>
    <lineage>
        <taxon>Eukaryota</taxon>
        <taxon>Fungi</taxon>
        <taxon>Dikarya</taxon>
        <taxon>Ascomycota</taxon>
        <taxon>Pezizomycotina</taxon>
        <taxon>Leotiomycetes</taxon>
        <taxon>Helotiales</taxon>
        <taxon>Sclerotiniaceae</taxon>
        <taxon>Botrytis</taxon>
    </lineage>
</organism>
<dbReference type="Proteomes" id="UP000297777">
    <property type="component" value="Unassembled WGS sequence"/>
</dbReference>
<name>A0A4Z1E6R0_9HELO</name>